<evidence type="ECO:0000256" key="5">
    <source>
        <dbReference type="ARBA" id="ARBA00022989"/>
    </source>
</evidence>
<gene>
    <name evidence="9" type="ORF">NO713_04720</name>
</gene>
<evidence type="ECO:0000256" key="7">
    <source>
        <dbReference type="SAM" id="Phobius"/>
    </source>
</evidence>
<feature type="transmembrane region" description="Helical" evidence="7">
    <location>
        <begin position="144"/>
        <end position="164"/>
    </location>
</feature>
<keyword evidence="3" id="KW-1003">Cell membrane</keyword>
<keyword evidence="10" id="KW-1185">Reference proteome</keyword>
<feature type="transmembrane region" description="Helical" evidence="7">
    <location>
        <begin position="12"/>
        <end position="31"/>
    </location>
</feature>
<accession>A0A9W4CW09</accession>
<name>A0A9W4CW09_9CYAN</name>
<protein>
    <recommendedName>
        <fullName evidence="8">EamA domain-containing protein</fullName>
    </recommendedName>
</protein>
<dbReference type="InterPro" id="IPR037185">
    <property type="entry name" value="EmrE-like"/>
</dbReference>
<keyword evidence="5 7" id="KW-1133">Transmembrane helix</keyword>
<feature type="domain" description="EamA" evidence="8">
    <location>
        <begin position="145"/>
        <end position="276"/>
    </location>
</feature>
<dbReference type="KEGG" id="ppsu:NO713_04720"/>
<feature type="transmembrane region" description="Helical" evidence="7">
    <location>
        <begin position="206"/>
        <end position="225"/>
    </location>
</feature>
<evidence type="ECO:0000313" key="9">
    <source>
        <dbReference type="EMBL" id="CAD5980788.1"/>
    </source>
</evidence>
<evidence type="ECO:0000256" key="2">
    <source>
        <dbReference type="ARBA" id="ARBA00007362"/>
    </source>
</evidence>
<dbReference type="PANTHER" id="PTHR42920:SF5">
    <property type="entry name" value="EAMA DOMAIN-CONTAINING PROTEIN"/>
    <property type="match status" value="1"/>
</dbReference>
<evidence type="ECO:0000256" key="4">
    <source>
        <dbReference type="ARBA" id="ARBA00022692"/>
    </source>
</evidence>
<keyword evidence="4 7" id="KW-0812">Transmembrane</keyword>
<proteinExistence type="inferred from homology"/>
<dbReference type="Proteomes" id="UP001153719">
    <property type="component" value="Chromosome"/>
</dbReference>
<evidence type="ECO:0000256" key="1">
    <source>
        <dbReference type="ARBA" id="ARBA00004651"/>
    </source>
</evidence>
<dbReference type="InterPro" id="IPR051258">
    <property type="entry name" value="Diverse_Substrate_Transporter"/>
</dbReference>
<reference evidence="9" key="1">
    <citation type="submission" date="2020-09" db="EMBL/GenBank/DDBJ databases">
        <authorList>
            <person name="Blom J."/>
        </authorList>
    </citation>
    <scope>NUCLEOTIDE SEQUENCE</scope>
    <source>
        <strain evidence="9">No.713</strain>
    </source>
</reference>
<evidence type="ECO:0000256" key="3">
    <source>
        <dbReference type="ARBA" id="ARBA00022475"/>
    </source>
</evidence>
<evidence type="ECO:0000259" key="8">
    <source>
        <dbReference type="Pfam" id="PF00892"/>
    </source>
</evidence>
<feature type="transmembrane region" description="Helical" evidence="7">
    <location>
        <begin position="37"/>
        <end position="59"/>
    </location>
</feature>
<evidence type="ECO:0000313" key="10">
    <source>
        <dbReference type="Proteomes" id="UP001153719"/>
    </source>
</evidence>
<dbReference type="GO" id="GO:0005886">
    <property type="term" value="C:plasma membrane"/>
    <property type="evidence" value="ECO:0007669"/>
    <property type="project" value="UniProtKB-SubCell"/>
</dbReference>
<feature type="transmembrane region" description="Helical" evidence="7">
    <location>
        <begin position="96"/>
        <end position="114"/>
    </location>
</feature>
<feature type="transmembrane region" description="Helical" evidence="7">
    <location>
        <begin position="121"/>
        <end position="138"/>
    </location>
</feature>
<comment type="similarity">
    <text evidence="2">Belongs to the EamA transporter family.</text>
</comment>
<dbReference type="RefSeq" id="WP_254174752.1">
    <property type="nucleotide sequence ID" value="NZ_LR882967.1"/>
</dbReference>
<feature type="transmembrane region" description="Helical" evidence="7">
    <location>
        <begin position="176"/>
        <end position="194"/>
    </location>
</feature>
<comment type="subcellular location">
    <subcellularLocation>
        <location evidence="1">Cell membrane</location>
        <topology evidence="1">Multi-pass membrane protein</topology>
    </subcellularLocation>
</comment>
<feature type="transmembrane region" description="Helical" evidence="7">
    <location>
        <begin position="237"/>
        <end position="255"/>
    </location>
</feature>
<dbReference type="EMBL" id="LR882967">
    <property type="protein sequence ID" value="CAD5980788.1"/>
    <property type="molecule type" value="Genomic_DNA"/>
</dbReference>
<feature type="transmembrane region" description="Helical" evidence="7">
    <location>
        <begin position="71"/>
        <end position="90"/>
    </location>
</feature>
<dbReference type="InterPro" id="IPR000620">
    <property type="entry name" value="EamA_dom"/>
</dbReference>
<organism evidence="9 10">
    <name type="scientific">Planktothrix pseudagardhii</name>
    <dbReference type="NCBI Taxonomy" id="132604"/>
    <lineage>
        <taxon>Bacteria</taxon>
        <taxon>Bacillati</taxon>
        <taxon>Cyanobacteriota</taxon>
        <taxon>Cyanophyceae</taxon>
        <taxon>Oscillatoriophycideae</taxon>
        <taxon>Oscillatoriales</taxon>
        <taxon>Microcoleaceae</taxon>
        <taxon>Planktothrix</taxon>
    </lineage>
</organism>
<sequence>MTLSQPKVQHIQGIILLIAVTLLWGTTFPLVKETTHNISPGVLIAIRSALPAIAFSLHLRTLNLKLIRDGILLGILLFASLAIQAIALESLSANRAAFIASLNVILVPLLGQLFGQKIRRGLFLAAGLALVGVGVMSWEGGMLTAGDFWMLLDVLLYTSYILLLEAVTCTHSSQPLTAIQLVVMTVLATVWTLPDVMGQWQGIQGHYVPLLYLAVVTAVTTWLPAIAQHWVSASETAVIYTFEPVFASVFSFWLLGETLGLRGWFGGAMILAAMFISQQHTNPTGFEGETMMEENILIPTIEPVVLNDEMCIDFSWHHPELEREAIPVFITSTPHPELIEQGIEMLEERGTLNYSNSK</sequence>
<keyword evidence="6 7" id="KW-0472">Membrane</keyword>
<dbReference type="Pfam" id="PF00892">
    <property type="entry name" value="EamA"/>
    <property type="match status" value="2"/>
</dbReference>
<dbReference type="PANTHER" id="PTHR42920">
    <property type="entry name" value="OS03G0707200 PROTEIN-RELATED"/>
    <property type="match status" value="1"/>
</dbReference>
<dbReference type="SUPFAM" id="SSF103481">
    <property type="entry name" value="Multidrug resistance efflux transporter EmrE"/>
    <property type="match status" value="2"/>
</dbReference>
<dbReference type="AlphaFoldDB" id="A0A9W4CW09"/>
<evidence type="ECO:0000256" key="6">
    <source>
        <dbReference type="ARBA" id="ARBA00023136"/>
    </source>
</evidence>
<feature type="domain" description="EamA" evidence="8">
    <location>
        <begin position="13"/>
        <end position="137"/>
    </location>
</feature>